<feature type="domain" description="MyTH4" evidence="1">
    <location>
        <begin position="4"/>
        <end position="162"/>
    </location>
</feature>
<sequence>MVDFATAHFREAQSLAESALPRPKCSPCFAGVMRFMGDHSKLGASLMLCPLSEQLCKEKEILHDEVYCQVIKQVTYNPKQESLMRGWLLLNLLTGYFLPSNTLMPYATKFLQQASSDPSKEACVVVEVLCVLLSKSCPLQKGRGARRLVIFMPGGVEYLTRIKTFTVMLQGRVDRGVQKGSPSRPQSLNQLALRLMTICLPEEYLHDYLLEDNLITMSLRRVTWKTPLHFENSIYTDFHYGQILWDYINGRILLGYSKEVEMQVSILAMLQHWAKPTEQQSPVPSRYACLRWSGMAGGRGRGLELLSTFCLLTEHVMKVPLFGYNIYLVERTSDETIPLPCFFGVNKEQMIVLDSDAQICRVIPLKQLQKMRTLRPSCEGGLPGMELDYGSAASPKTLWIELAFLLAI</sequence>
<keyword evidence="3" id="KW-1185">Reference proteome</keyword>
<dbReference type="Proteomes" id="UP000694420">
    <property type="component" value="Unplaced"/>
</dbReference>
<dbReference type="PANTHER" id="PTHR22692">
    <property type="entry name" value="MYOSIN VII, XV"/>
    <property type="match status" value="1"/>
</dbReference>
<reference evidence="2" key="1">
    <citation type="submission" date="2025-08" db="UniProtKB">
        <authorList>
            <consortium name="Ensembl"/>
        </authorList>
    </citation>
    <scope>IDENTIFICATION</scope>
</reference>
<dbReference type="InterPro" id="IPR000857">
    <property type="entry name" value="MyTH4_dom"/>
</dbReference>
<evidence type="ECO:0000313" key="2">
    <source>
        <dbReference type="Ensembl" id="ENSNPEP00000004531.1"/>
    </source>
</evidence>
<dbReference type="SMART" id="SM00139">
    <property type="entry name" value="MyTH4"/>
    <property type="match status" value="1"/>
</dbReference>
<name>A0A8C6YWL7_NOTPE</name>
<evidence type="ECO:0000313" key="3">
    <source>
        <dbReference type="Proteomes" id="UP000694420"/>
    </source>
</evidence>
<dbReference type="AlphaFoldDB" id="A0A8C6YWL7"/>
<protein>
    <recommendedName>
        <fullName evidence="1">MyTH4 domain-containing protein</fullName>
    </recommendedName>
</protein>
<evidence type="ECO:0000259" key="1">
    <source>
        <dbReference type="PROSITE" id="PS51016"/>
    </source>
</evidence>
<dbReference type="InterPro" id="IPR038185">
    <property type="entry name" value="MyTH4_dom_sf"/>
</dbReference>
<dbReference type="GO" id="GO:0005856">
    <property type="term" value="C:cytoskeleton"/>
    <property type="evidence" value="ECO:0007669"/>
    <property type="project" value="InterPro"/>
</dbReference>
<dbReference type="PANTHER" id="PTHR22692:SF16">
    <property type="entry name" value="MYOSIN XVB"/>
    <property type="match status" value="1"/>
</dbReference>
<dbReference type="PROSITE" id="PS51016">
    <property type="entry name" value="MYTH4"/>
    <property type="match status" value="1"/>
</dbReference>
<proteinExistence type="predicted"/>
<dbReference type="Ensembl" id="ENSNPET00000004635.1">
    <property type="protein sequence ID" value="ENSNPEP00000004531.1"/>
    <property type="gene ID" value="ENSNPEG00000003458.1"/>
</dbReference>
<dbReference type="InterPro" id="IPR051567">
    <property type="entry name" value="Unconventional_Myosin_ATPase"/>
</dbReference>
<dbReference type="Pfam" id="PF00784">
    <property type="entry name" value="MyTH4"/>
    <property type="match status" value="1"/>
</dbReference>
<dbReference type="Gene3D" id="1.25.40.530">
    <property type="entry name" value="MyTH4 domain"/>
    <property type="match status" value="1"/>
</dbReference>
<reference evidence="2" key="2">
    <citation type="submission" date="2025-09" db="UniProtKB">
        <authorList>
            <consortium name="Ensembl"/>
        </authorList>
    </citation>
    <scope>IDENTIFICATION</scope>
</reference>
<accession>A0A8C6YWL7</accession>
<organism evidence="2 3">
    <name type="scientific">Nothoprocta perdicaria</name>
    <name type="common">Chilean tinamou</name>
    <name type="synonym">Crypturus perdicarius</name>
    <dbReference type="NCBI Taxonomy" id="30464"/>
    <lineage>
        <taxon>Eukaryota</taxon>
        <taxon>Metazoa</taxon>
        <taxon>Chordata</taxon>
        <taxon>Craniata</taxon>
        <taxon>Vertebrata</taxon>
        <taxon>Euteleostomi</taxon>
        <taxon>Archelosauria</taxon>
        <taxon>Archosauria</taxon>
        <taxon>Dinosauria</taxon>
        <taxon>Saurischia</taxon>
        <taxon>Theropoda</taxon>
        <taxon>Coelurosauria</taxon>
        <taxon>Aves</taxon>
        <taxon>Palaeognathae</taxon>
        <taxon>Tinamiformes</taxon>
        <taxon>Tinamidae</taxon>
        <taxon>Nothoprocta</taxon>
    </lineage>
</organism>